<keyword evidence="2" id="KW-1185">Reference proteome</keyword>
<proteinExistence type="predicted"/>
<name>A0ABS4VRC1_9PSEU</name>
<dbReference type="Proteomes" id="UP001519295">
    <property type="component" value="Unassembled WGS sequence"/>
</dbReference>
<accession>A0ABS4VRC1</accession>
<evidence type="ECO:0000313" key="1">
    <source>
        <dbReference type="EMBL" id="MBP2366478.1"/>
    </source>
</evidence>
<gene>
    <name evidence="1" type="ORF">JOF36_002174</name>
</gene>
<organism evidence="1 2">
    <name type="scientific">Pseudonocardia parietis</name>
    <dbReference type="NCBI Taxonomy" id="570936"/>
    <lineage>
        <taxon>Bacteria</taxon>
        <taxon>Bacillati</taxon>
        <taxon>Actinomycetota</taxon>
        <taxon>Actinomycetes</taxon>
        <taxon>Pseudonocardiales</taxon>
        <taxon>Pseudonocardiaceae</taxon>
        <taxon>Pseudonocardia</taxon>
    </lineage>
</organism>
<protein>
    <submittedName>
        <fullName evidence="1">Uncharacterized protein</fullName>
    </submittedName>
</protein>
<evidence type="ECO:0000313" key="2">
    <source>
        <dbReference type="Proteomes" id="UP001519295"/>
    </source>
</evidence>
<sequence>MITCYIDTGSTPARTTEQALDVLQPDPNLLVSGPAL</sequence>
<dbReference type="EMBL" id="JAGINU010000001">
    <property type="protein sequence ID" value="MBP2366478.1"/>
    <property type="molecule type" value="Genomic_DNA"/>
</dbReference>
<reference evidence="1 2" key="1">
    <citation type="submission" date="2021-03" db="EMBL/GenBank/DDBJ databases">
        <title>Sequencing the genomes of 1000 actinobacteria strains.</title>
        <authorList>
            <person name="Klenk H.-P."/>
        </authorList>
    </citation>
    <scope>NUCLEOTIDE SEQUENCE [LARGE SCALE GENOMIC DNA]</scope>
    <source>
        <strain evidence="1 2">DSM 45256</strain>
    </source>
</reference>
<comment type="caution">
    <text evidence="1">The sequence shown here is derived from an EMBL/GenBank/DDBJ whole genome shotgun (WGS) entry which is preliminary data.</text>
</comment>